<gene>
    <name evidence="6" type="ORF">C9381_04040</name>
</gene>
<dbReference type="InterPro" id="IPR005479">
    <property type="entry name" value="CPAse_ATP-bd"/>
</dbReference>
<dbReference type="Gene3D" id="3.30.470.20">
    <property type="entry name" value="ATP-grasp fold, B domain"/>
    <property type="match status" value="1"/>
</dbReference>
<dbReference type="PANTHER" id="PTHR43055:SF1">
    <property type="entry name" value="FORMATE-DEPENDENT PHOSPHORIBOSYLGLYCINAMIDE FORMYLTRANSFERASE"/>
    <property type="match status" value="1"/>
</dbReference>
<dbReference type="InterPro" id="IPR011761">
    <property type="entry name" value="ATP-grasp"/>
</dbReference>
<evidence type="ECO:0000313" key="7">
    <source>
        <dbReference type="Proteomes" id="UP000241538"/>
    </source>
</evidence>
<proteinExistence type="predicted"/>
<dbReference type="EMBL" id="CP028349">
    <property type="protein sequence ID" value="AVV36418.1"/>
    <property type="molecule type" value="Genomic_DNA"/>
</dbReference>
<dbReference type="GO" id="GO:0005829">
    <property type="term" value="C:cytosol"/>
    <property type="evidence" value="ECO:0007669"/>
    <property type="project" value="TreeGrafter"/>
</dbReference>
<dbReference type="SUPFAM" id="SSF56059">
    <property type="entry name" value="Glutathione synthetase ATP-binding domain-like"/>
    <property type="match status" value="1"/>
</dbReference>
<feature type="domain" description="ATP-grasp" evidence="5">
    <location>
        <begin position="110"/>
        <end position="311"/>
    </location>
</feature>
<dbReference type="Pfam" id="PF02655">
    <property type="entry name" value="ATP-grasp_3"/>
    <property type="match status" value="1"/>
</dbReference>
<organism evidence="6 7">
    <name type="scientific">Pantoea vagans</name>
    <dbReference type="NCBI Taxonomy" id="470934"/>
    <lineage>
        <taxon>Bacteria</taxon>
        <taxon>Pseudomonadati</taxon>
        <taxon>Pseudomonadota</taxon>
        <taxon>Gammaproteobacteria</taxon>
        <taxon>Enterobacterales</taxon>
        <taxon>Erwiniaceae</taxon>
        <taxon>Pantoea</taxon>
    </lineage>
</organism>
<evidence type="ECO:0000259" key="5">
    <source>
        <dbReference type="PROSITE" id="PS50975"/>
    </source>
</evidence>
<dbReference type="RefSeq" id="WP_033781610.1">
    <property type="nucleotide sequence ID" value="NZ_CP028349.1"/>
</dbReference>
<dbReference type="PROSITE" id="PS00867">
    <property type="entry name" value="CPSASE_2"/>
    <property type="match status" value="1"/>
</dbReference>
<evidence type="ECO:0000256" key="4">
    <source>
        <dbReference type="PROSITE-ProRule" id="PRU00409"/>
    </source>
</evidence>
<dbReference type="Proteomes" id="UP000241538">
    <property type="component" value="Chromosome"/>
</dbReference>
<evidence type="ECO:0000256" key="3">
    <source>
        <dbReference type="ARBA" id="ARBA00022840"/>
    </source>
</evidence>
<evidence type="ECO:0000313" key="6">
    <source>
        <dbReference type="EMBL" id="AVV36418.1"/>
    </source>
</evidence>
<dbReference type="GO" id="GO:0005524">
    <property type="term" value="F:ATP binding"/>
    <property type="evidence" value="ECO:0007669"/>
    <property type="project" value="UniProtKB-UniRule"/>
</dbReference>
<reference evidence="6 7" key="1">
    <citation type="journal article" date="2018" name="Int J Genomics">
        <title>Comparative Genomics Analysis of Plasmid pPV989-94 from a Clinical Isolate of Pantoea vagans PV989.</title>
        <authorList>
            <person name="Xu L."/>
            <person name="Yin M."/>
            <person name="Zhu T."/>
            <person name="Lu J."/>
            <person name="Bao Q."/>
        </authorList>
    </citation>
    <scope>NUCLEOTIDE SEQUENCE [LARGE SCALE GENOMIC DNA]</scope>
    <source>
        <strain evidence="6 7">PV989</strain>
    </source>
</reference>
<evidence type="ECO:0000256" key="2">
    <source>
        <dbReference type="ARBA" id="ARBA00022741"/>
    </source>
</evidence>
<dbReference type="InterPro" id="IPR003806">
    <property type="entry name" value="ATP-grasp_PylC-type"/>
</dbReference>
<dbReference type="AlphaFoldDB" id="A0AAN1NNS5"/>
<keyword evidence="1" id="KW-0436">Ligase</keyword>
<accession>A0AAN1NNS5</accession>
<dbReference type="GO" id="GO:0046872">
    <property type="term" value="F:metal ion binding"/>
    <property type="evidence" value="ECO:0007669"/>
    <property type="project" value="InterPro"/>
</dbReference>
<sequence>MSDFPVLCIRSLDISQASPFLEMAWETIKSKHSDSRLLLKDQPHSSSPMRPDAAIDDAQSELQSASVSHVISWSIPNERTIEDITLLEGVSAVPGPINAVYKLSDKRATKMLFEQFALPTPRWELLDREFTHGELLKPGCRDKLEHELVSHIAFPVILKPLWDCMGHGIEIISNKDQLIKTLSQNQRKNILIESFIDGALGCIEIVGTPGNYFFQPPCYTGQSSQGVRSDFDTIRVCHPGLFSKQLTGEVQTKLILLLNHLGFSGVCCVDFIVTEDSLYLLEINPRISGISCLGSAASGVNSFESTYLISAGRWQAPLPYQSRQGAALQLGGKYADEISPVIRDEGNNVTVYRDNVITVDEKQSRNMIAGGTISSIENVLQSVQHSSLSFIASMLRMA</sequence>
<protein>
    <submittedName>
        <fullName evidence="6">ATP-grasp domain-containing protein</fullName>
    </submittedName>
</protein>
<name>A0AAN1NNS5_9GAMM</name>
<keyword evidence="2 4" id="KW-0547">Nucleotide-binding</keyword>
<evidence type="ECO:0000256" key="1">
    <source>
        <dbReference type="ARBA" id="ARBA00022598"/>
    </source>
</evidence>
<dbReference type="PROSITE" id="PS50975">
    <property type="entry name" value="ATP_GRASP"/>
    <property type="match status" value="1"/>
</dbReference>
<keyword evidence="3 4" id="KW-0067">ATP-binding</keyword>
<dbReference type="PANTHER" id="PTHR43055">
    <property type="entry name" value="FORMATE-DEPENDENT PHOSPHORIBOSYLGLYCINAMIDE FORMYLTRANSFERASE"/>
    <property type="match status" value="1"/>
</dbReference>
<dbReference type="GO" id="GO:0016874">
    <property type="term" value="F:ligase activity"/>
    <property type="evidence" value="ECO:0007669"/>
    <property type="project" value="UniProtKB-KW"/>
</dbReference>